<keyword evidence="4" id="KW-0808">Transferase</keyword>
<reference evidence="4" key="1">
    <citation type="submission" date="2021-11" db="EMBL/GenBank/DDBJ databases">
        <title>Streptomyces corallinus and Kineosporia corallina sp. nov., two new coral-derived marine actinobacteria.</title>
        <authorList>
            <person name="Buangrab K."/>
            <person name="Sutthacheep M."/>
            <person name="Yeemin T."/>
            <person name="Harunari E."/>
            <person name="Igarashi Y."/>
            <person name="Sripreechasak P."/>
            <person name="Kanchanasin P."/>
            <person name="Tanasupawat S."/>
            <person name="Phongsopitanun W."/>
        </authorList>
    </citation>
    <scope>NUCLEOTIDE SEQUENCE</scope>
    <source>
        <strain evidence="4">JCM 31032</strain>
    </source>
</reference>
<evidence type="ECO:0000256" key="2">
    <source>
        <dbReference type="SAM" id="Phobius"/>
    </source>
</evidence>
<evidence type="ECO:0000313" key="4">
    <source>
        <dbReference type="EMBL" id="MCD5312714.1"/>
    </source>
</evidence>
<keyword evidence="2" id="KW-1133">Transmembrane helix</keyword>
<dbReference type="RefSeq" id="WP_231443226.1">
    <property type="nucleotide sequence ID" value="NZ_JAJOMB010000009.1"/>
</dbReference>
<feature type="transmembrane region" description="Helical" evidence="2">
    <location>
        <begin position="267"/>
        <end position="285"/>
    </location>
</feature>
<keyword evidence="2" id="KW-0812">Transmembrane</keyword>
<dbReference type="Pfam" id="PF01757">
    <property type="entry name" value="Acyl_transf_3"/>
    <property type="match status" value="1"/>
</dbReference>
<feature type="compositionally biased region" description="Basic and acidic residues" evidence="1">
    <location>
        <begin position="403"/>
        <end position="415"/>
    </location>
</feature>
<protein>
    <submittedName>
        <fullName evidence="4">Acyltransferase</fullName>
    </submittedName>
</protein>
<feature type="transmembrane region" description="Helical" evidence="2">
    <location>
        <begin position="158"/>
        <end position="178"/>
    </location>
</feature>
<feature type="transmembrane region" description="Helical" evidence="2">
    <location>
        <begin position="190"/>
        <end position="216"/>
    </location>
</feature>
<accession>A0A9X1SUB0</accession>
<dbReference type="PANTHER" id="PTHR23028">
    <property type="entry name" value="ACETYLTRANSFERASE"/>
    <property type="match status" value="1"/>
</dbReference>
<feature type="transmembrane region" description="Helical" evidence="2">
    <location>
        <begin position="12"/>
        <end position="29"/>
    </location>
</feature>
<name>A0A9X1SUB0_9ACTN</name>
<gene>
    <name evidence="4" type="ORF">LR394_17555</name>
</gene>
<dbReference type="EMBL" id="JAJOMB010000009">
    <property type="protein sequence ID" value="MCD5312714.1"/>
    <property type="molecule type" value="Genomic_DNA"/>
</dbReference>
<evidence type="ECO:0000259" key="3">
    <source>
        <dbReference type="Pfam" id="PF01757"/>
    </source>
</evidence>
<feature type="transmembrane region" description="Helical" evidence="2">
    <location>
        <begin position="91"/>
        <end position="108"/>
    </location>
</feature>
<proteinExistence type="predicted"/>
<dbReference type="AlphaFoldDB" id="A0A9X1SUB0"/>
<feature type="region of interest" description="Disordered" evidence="1">
    <location>
        <begin position="386"/>
        <end position="415"/>
    </location>
</feature>
<feature type="transmembrane region" description="Helical" evidence="2">
    <location>
        <begin position="305"/>
        <end position="326"/>
    </location>
</feature>
<keyword evidence="4" id="KW-0012">Acyltransferase</keyword>
<feature type="domain" description="Acyltransferase 3" evidence="3">
    <location>
        <begin position="11"/>
        <end position="357"/>
    </location>
</feature>
<organism evidence="4 5">
    <name type="scientific">Kineosporia babensis</name>
    <dbReference type="NCBI Taxonomy" id="499548"/>
    <lineage>
        <taxon>Bacteria</taxon>
        <taxon>Bacillati</taxon>
        <taxon>Actinomycetota</taxon>
        <taxon>Actinomycetes</taxon>
        <taxon>Kineosporiales</taxon>
        <taxon>Kineosporiaceae</taxon>
        <taxon>Kineosporia</taxon>
    </lineage>
</organism>
<evidence type="ECO:0000256" key="1">
    <source>
        <dbReference type="SAM" id="MobiDB-lite"/>
    </source>
</evidence>
<evidence type="ECO:0000313" key="5">
    <source>
        <dbReference type="Proteomes" id="UP001138997"/>
    </source>
</evidence>
<sequence length="415" mass="45062">MTLVSHRHENRALNVMRTVAAVVVCIGHVRGNLLVPLDETGGGAITQIVYLGTTFGHSAVIVFFVLSGYLVGGSVLSRSEFSWAPYLSARLTRLWLVLIPAVAITLVADQVGQMLWPDSLHYGPGSHAAERASLAHIVGNIFFLQSNTVEALGSNGPFWSLAYEFGYYLVFPMLVLAFRSGSTSVSVRLGYLALAALVLFVAGPNAVLLFPAWLAGAAVAHVQPRLVPWLSQLRPMTLNIARVVTLVILLGAMVLDKLQDGTPEKTPPSTFIVAAVTTLLVVLYLRDVQPRRRITRGFTWSANSYAHSSYSLYAVHAPLMTLLVTMLTVDDGPLTADLVGWSAVLGVTIALMAAGWLFASCTERHTAVVGRWVRLVLSKLNLSKRSERDLPDRPAPKNPIVIDPEKSAERPAPRR</sequence>
<feature type="compositionally biased region" description="Basic and acidic residues" evidence="1">
    <location>
        <begin position="386"/>
        <end position="395"/>
    </location>
</feature>
<feature type="transmembrane region" description="Helical" evidence="2">
    <location>
        <begin position="49"/>
        <end position="71"/>
    </location>
</feature>
<dbReference type="GO" id="GO:0016747">
    <property type="term" value="F:acyltransferase activity, transferring groups other than amino-acyl groups"/>
    <property type="evidence" value="ECO:0007669"/>
    <property type="project" value="InterPro"/>
</dbReference>
<comment type="caution">
    <text evidence="4">The sequence shown here is derived from an EMBL/GenBank/DDBJ whole genome shotgun (WGS) entry which is preliminary data.</text>
</comment>
<keyword evidence="5" id="KW-1185">Reference proteome</keyword>
<feature type="transmembrane region" description="Helical" evidence="2">
    <location>
        <begin position="338"/>
        <end position="359"/>
    </location>
</feature>
<keyword evidence="2" id="KW-0472">Membrane</keyword>
<dbReference type="InterPro" id="IPR050879">
    <property type="entry name" value="Acyltransferase_3"/>
</dbReference>
<dbReference type="InterPro" id="IPR002656">
    <property type="entry name" value="Acyl_transf_3_dom"/>
</dbReference>
<dbReference type="Proteomes" id="UP001138997">
    <property type="component" value="Unassembled WGS sequence"/>
</dbReference>